<dbReference type="SMART" id="SM00409">
    <property type="entry name" value="IG"/>
    <property type="match status" value="2"/>
</dbReference>
<dbReference type="SMART" id="SM00408">
    <property type="entry name" value="IGc2"/>
    <property type="match status" value="2"/>
</dbReference>
<feature type="region of interest" description="Disordered" evidence="2">
    <location>
        <begin position="921"/>
        <end position="961"/>
    </location>
</feature>
<evidence type="ECO:0000313" key="4">
    <source>
        <dbReference type="EMBL" id="GAU87574.1"/>
    </source>
</evidence>
<dbReference type="SUPFAM" id="SSF48726">
    <property type="entry name" value="Immunoglobulin"/>
    <property type="match status" value="2"/>
</dbReference>
<dbReference type="InterPro" id="IPR007110">
    <property type="entry name" value="Ig-like_dom"/>
</dbReference>
<dbReference type="InterPro" id="IPR036179">
    <property type="entry name" value="Ig-like_dom_sf"/>
</dbReference>
<feature type="compositionally biased region" description="Acidic residues" evidence="2">
    <location>
        <begin position="1133"/>
        <end position="1143"/>
    </location>
</feature>
<dbReference type="AlphaFoldDB" id="A0A1D1UCN1"/>
<dbReference type="InterPro" id="IPR003598">
    <property type="entry name" value="Ig_sub2"/>
</dbReference>
<feature type="domain" description="Ig-like" evidence="3">
    <location>
        <begin position="272"/>
        <end position="347"/>
    </location>
</feature>
<dbReference type="EMBL" id="BDGG01000001">
    <property type="protein sequence ID" value="GAU87574.1"/>
    <property type="molecule type" value="Genomic_DNA"/>
</dbReference>
<feature type="compositionally biased region" description="Basic and acidic residues" evidence="2">
    <location>
        <begin position="921"/>
        <end position="933"/>
    </location>
</feature>
<feature type="domain" description="Ig-like" evidence="3">
    <location>
        <begin position="358"/>
        <end position="466"/>
    </location>
</feature>
<dbReference type="InterPro" id="IPR013783">
    <property type="entry name" value="Ig-like_fold"/>
</dbReference>
<feature type="region of interest" description="Disordered" evidence="2">
    <location>
        <begin position="1038"/>
        <end position="1087"/>
    </location>
</feature>
<feature type="compositionally biased region" description="Basic and acidic residues" evidence="2">
    <location>
        <begin position="1161"/>
        <end position="1173"/>
    </location>
</feature>
<keyword evidence="1" id="KW-0175">Coiled coil</keyword>
<feature type="region of interest" description="Disordered" evidence="2">
    <location>
        <begin position="227"/>
        <end position="250"/>
    </location>
</feature>
<dbReference type="Proteomes" id="UP000186922">
    <property type="component" value="Unassembled WGS sequence"/>
</dbReference>
<dbReference type="InterPro" id="IPR003599">
    <property type="entry name" value="Ig_sub"/>
</dbReference>
<dbReference type="InterPro" id="IPR013098">
    <property type="entry name" value="Ig_I-set"/>
</dbReference>
<proteinExistence type="predicted"/>
<accession>A0A1D1UCN1</accession>
<sequence length="1236" mass="136742">MALRSEIIVQCEDFLTSRVAQQISQSFHQVPQQQQPVSRSCSNGRQPVVTSRRLPVDHVSYDDPPDTPQAPLMLNFTSLLPDDISHGCWTESELSPGDSAVYSDDFSPDGDTSFSHPLSTFDSGYSYAGPSTLLCFDSANHHSVLESCSDPDTRSDQSSDSIRCSLCAHPDQQLGLAEVPRWKSNWSLEDLEPIERKRQKRPSVPLYIPIPKDQMRPRIGVREIDEVSELSNVPSPDGSSGISSSSPASDTECFAEEGAFLSQLHDCRVGVGQVARFRCQVTRGRAVSVTWQHGDKVVENGGRYRLYRSGDTTHSLEIYFVTLADAGVVVCRAISEENAGETSAYLRVRESLLPPRIPEFVYKMESVETIAGDDVELSCKVRGHPVPALAWYFNGRKVTPMDSGLEIEHIGKEEWLVLIDKERLLSSATVRCVAHNPVGEASCAASIILLSAENDNGSRSSSRRVEEKLVHIDKKITKANSRVLDSAEELLSNATQMMSLDKQLKVVDSYLDRIEAKFQPGSRRPHKEASKKSRRKPAAQEGEAELSLIQVSFPPTLVLPPPPPPTNSPSPGPTAIIHRTSDPAYSQPALSLPAAPPPSVSITVLSKHVASDKVRVVFKQSFDQHRRATPTVSTRPVSSADFTIRKPLKYLDIPLNEPLRYLDIPTKADRTQWEEGVRLPAVVLREASMDYEAVDNPYSAENLKRRVAGGPSFFETALDPKSFPPPLTDSDPSQFDRGGGQFDPRDQHSRQYVVKPKRKASPLKKSYLIEPEIFYQAESKVNRASDRLLRLDNRIGILQAELDVERDADIETPHKPEELQRLQSAVDYTAAEIQETERTIKQVELLVTRLHIQQQEPQLHKAERGWTTVSPDYPDCYSYPGLAGSSPSPLVVYGTMTSTPQDFPQDGPSVRSLMSRFQHEKNGLKNGHGENGGHHLGSSIAEDTSDFSATSTPDKDRKPLPVFNRAKFQEGLAAAKSQAKPRIQASITARSLSREMREQLRIGHKPQMGAFRSNIMTAENGDYDPDKAAKAKELAMADSAHDAHLHQQRSQPSPPSTRSDLQQHGHANHTANTTIPSPIQTQSTTARQAMPVFDEEHEHEEHQSDVDPLHSVADSVHSADQGAMESSGTYDMDSLDGDADHDEAEPHYAQIAKKQQQDSAHANDHQVKEEDAGGKVNGHHRTNSNLVMDHHNDGDNDSGAGEGHNEHEAPEHRQHSTNEEEGELPLSQAPNWDLLI</sequence>
<feature type="compositionally biased region" description="Basic and acidic residues" evidence="2">
    <location>
        <begin position="1203"/>
        <end position="1218"/>
    </location>
</feature>
<evidence type="ECO:0000313" key="5">
    <source>
        <dbReference type="Proteomes" id="UP000186922"/>
    </source>
</evidence>
<evidence type="ECO:0000256" key="2">
    <source>
        <dbReference type="SAM" id="MobiDB-lite"/>
    </source>
</evidence>
<protein>
    <recommendedName>
        <fullName evidence="3">Ig-like domain-containing protein</fullName>
    </recommendedName>
</protein>
<dbReference type="PROSITE" id="PS50835">
    <property type="entry name" value="IG_LIKE"/>
    <property type="match status" value="2"/>
</dbReference>
<reference evidence="4 5" key="1">
    <citation type="journal article" date="2016" name="Nat. Commun.">
        <title>Extremotolerant tardigrade genome and improved radiotolerance of human cultured cells by tardigrade-unique protein.</title>
        <authorList>
            <person name="Hashimoto T."/>
            <person name="Horikawa D.D."/>
            <person name="Saito Y."/>
            <person name="Kuwahara H."/>
            <person name="Kozuka-Hata H."/>
            <person name="Shin-I T."/>
            <person name="Minakuchi Y."/>
            <person name="Ohishi K."/>
            <person name="Motoyama A."/>
            <person name="Aizu T."/>
            <person name="Enomoto A."/>
            <person name="Kondo K."/>
            <person name="Tanaka S."/>
            <person name="Hara Y."/>
            <person name="Koshikawa S."/>
            <person name="Sagara H."/>
            <person name="Miura T."/>
            <person name="Yokobori S."/>
            <person name="Miyagawa K."/>
            <person name="Suzuki Y."/>
            <person name="Kubo T."/>
            <person name="Oyama M."/>
            <person name="Kohara Y."/>
            <person name="Fujiyama A."/>
            <person name="Arakawa K."/>
            <person name="Katayama T."/>
            <person name="Toyoda A."/>
            <person name="Kunieda T."/>
        </authorList>
    </citation>
    <scope>NUCLEOTIDE SEQUENCE [LARGE SCALE GENOMIC DNA]</scope>
    <source>
        <strain evidence="4 5">YOKOZUNA-1</strain>
    </source>
</reference>
<feature type="compositionally biased region" description="Pro residues" evidence="2">
    <location>
        <begin position="557"/>
        <end position="572"/>
    </location>
</feature>
<feature type="region of interest" description="Disordered" evidence="2">
    <location>
        <begin position="517"/>
        <end position="580"/>
    </location>
</feature>
<dbReference type="OrthoDB" id="10072397at2759"/>
<feature type="region of interest" description="Disordered" evidence="2">
    <location>
        <begin position="718"/>
        <end position="750"/>
    </location>
</feature>
<dbReference type="Gene3D" id="2.60.40.10">
    <property type="entry name" value="Immunoglobulins"/>
    <property type="match status" value="2"/>
</dbReference>
<feature type="coiled-coil region" evidence="1">
    <location>
        <begin position="781"/>
        <end position="839"/>
    </location>
</feature>
<dbReference type="PANTHER" id="PTHR47633">
    <property type="entry name" value="IMMUNOGLOBULIN"/>
    <property type="match status" value="1"/>
</dbReference>
<dbReference type="Pfam" id="PF07679">
    <property type="entry name" value="I-set"/>
    <property type="match status" value="2"/>
</dbReference>
<evidence type="ECO:0000259" key="3">
    <source>
        <dbReference type="PROSITE" id="PS50835"/>
    </source>
</evidence>
<gene>
    <name evidence="4" type="primary">RvY_00402-1</name>
    <name evidence="4" type="synonym">RvY_00402.1</name>
    <name evidence="4" type="ORF">RvY_00402</name>
</gene>
<organism evidence="4 5">
    <name type="scientific">Ramazzottius varieornatus</name>
    <name type="common">Water bear</name>
    <name type="synonym">Tardigrade</name>
    <dbReference type="NCBI Taxonomy" id="947166"/>
    <lineage>
        <taxon>Eukaryota</taxon>
        <taxon>Metazoa</taxon>
        <taxon>Ecdysozoa</taxon>
        <taxon>Tardigrada</taxon>
        <taxon>Eutardigrada</taxon>
        <taxon>Parachela</taxon>
        <taxon>Hypsibioidea</taxon>
        <taxon>Ramazzottiidae</taxon>
        <taxon>Ramazzottius</taxon>
    </lineage>
</organism>
<feature type="compositionally biased region" description="Low complexity" evidence="2">
    <location>
        <begin position="234"/>
        <end position="250"/>
    </location>
</feature>
<feature type="compositionally biased region" description="Polar residues" evidence="2">
    <location>
        <begin position="1069"/>
        <end position="1087"/>
    </location>
</feature>
<comment type="caution">
    <text evidence="4">The sequence shown here is derived from an EMBL/GenBank/DDBJ whole genome shotgun (WGS) entry which is preliminary data.</text>
</comment>
<name>A0A1D1UCN1_RAMVA</name>
<feature type="region of interest" description="Disordered" evidence="2">
    <location>
        <begin position="1116"/>
        <end position="1236"/>
    </location>
</feature>
<dbReference type="STRING" id="947166.A0A1D1UCN1"/>
<evidence type="ECO:0000256" key="1">
    <source>
        <dbReference type="SAM" id="Coils"/>
    </source>
</evidence>
<keyword evidence="5" id="KW-1185">Reference proteome</keyword>